<reference evidence="4" key="1">
    <citation type="journal article" date="2019" name="Int. J. Syst. Evol. Microbiol.">
        <title>The Global Catalogue of Microorganisms (GCM) 10K type strain sequencing project: providing services to taxonomists for standard genome sequencing and annotation.</title>
        <authorList>
            <consortium name="The Broad Institute Genomics Platform"/>
            <consortium name="The Broad Institute Genome Sequencing Center for Infectious Disease"/>
            <person name="Wu L."/>
            <person name="Ma J."/>
        </authorList>
    </citation>
    <scope>NUCLEOTIDE SEQUENCE [LARGE SCALE GENOMIC DNA]</scope>
    <source>
        <strain evidence="4">JCM 4087</strain>
    </source>
</reference>
<sequence>MKALIVKFGQIGDVIMAIPAIHALHEKGFEVHWVCGKSVKPLLECYSWITPITTDDKGILFGKPVDRIRGILKLWREILFRRFDLCVTLYYDQRYRLLTLPAWAKHRISLSTQLRFTNLIAGRHHTDEYARIVLGIDDSCREQSAPPVSPDRLPPSPLPEKTALRRIVIVPGGVQHLVREQATGHLPAQTLRRWPIENFVELARNLADRNCEVVLLGGPGDEWIRPYFNDITAIDCIGTLSLPEVVSMCSASDAVVTHDTGPLHLAGLSNACLVGIFGPTDPATRVPRRPYTLGIWGGQGFACRPCYDGREFAPCTFNGCMHQVTPELVLEQIDILLSAKSRGVEILWRTITPESNLIPVTSVKQSERRN</sequence>
<dbReference type="InterPro" id="IPR051199">
    <property type="entry name" value="LPS_LOS_Heptosyltrfase"/>
</dbReference>
<protein>
    <submittedName>
        <fullName evidence="3">Glycosyltransferase family 9 protein</fullName>
    </submittedName>
</protein>
<keyword evidence="4" id="KW-1185">Reference proteome</keyword>
<dbReference type="EMBL" id="JBHSPH010000019">
    <property type="protein sequence ID" value="MFC5865384.1"/>
    <property type="molecule type" value="Genomic_DNA"/>
</dbReference>
<accession>A0ABW1EMD2</accession>
<dbReference type="PANTHER" id="PTHR30160">
    <property type="entry name" value="TETRAACYLDISACCHARIDE 4'-KINASE-RELATED"/>
    <property type="match status" value="1"/>
</dbReference>
<dbReference type="Gene3D" id="3.40.50.2000">
    <property type="entry name" value="Glycogen Phosphorylase B"/>
    <property type="match status" value="2"/>
</dbReference>
<name>A0ABW1EMD2_9BACT</name>
<evidence type="ECO:0000256" key="2">
    <source>
        <dbReference type="ARBA" id="ARBA00022679"/>
    </source>
</evidence>
<dbReference type="Proteomes" id="UP001596091">
    <property type="component" value="Unassembled WGS sequence"/>
</dbReference>
<dbReference type="RefSeq" id="WP_263342388.1">
    <property type="nucleotide sequence ID" value="NZ_JAGSYH010000011.1"/>
</dbReference>
<dbReference type="Pfam" id="PF01075">
    <property type="entry name" value="Glyco_transf_9"/>
    <property type="match status" value="1"/>
</dbReference>
<dbReference type="InterPro" id="IPR002201">
    <property type="entry name" value="Glyco_trans_9"/>
</dbReference>
<comment type="caution">
    <text evidence="3">The sequence shown here is derived from an EMBL/GenBank/DDBJ whole genome shotgun (WGS) entry which is preliminary data.</text>
</comment>
<keyword evidence="1" id="KW-0328">Glycosyltransferase</keyword>
<evidence type="ECO:0000313" key="3">
    <source>
        <dbReference type="EMBL" id="MFC5865384.1"/>
    </source>
</evidence>
<dbReference type="CDD" id="cd03789">
    <property type="entry name" value="GT9_LPS_heptosyltransferase"/>
    <property type="match status" value="1"/>
</dbReference>
<organism evidence="3 4">
    <name type="scientific">Acidicapsa dinghuensis</name>
    <dbReference type="NCBI Taxonomy" id="2218256"/>
    <lineage>
        <taxon>Bacteria</taxon>
        <taxon>Pseudomonadati</taxon>
        <taxon>Acidobacteriota</taxon>
        <taxon>Terriglobia</taxon>
        <taxon>Terriglobales</taxon>
        <taxon>Acidobacteriaceae</taxon>
        <taxon>Acidicapsa</taxon>
    </lineage>
</organism>
<gene>
    <name evidence="3" type="ORF">ACFPT7_23975</name>
</gene>
<proteinExistence type="predicted"/>
<evidence type="ECO:0000256" key="1">
    <source>
        <dbReference type="ARBA" id="ARBA00022676"/>
    </source>
</evidence>
<evidence type="ECO:0000313" key="4">
    <source>
        <dbReference type="Proteomes" id="UP001596091"/>
    </source>
</evidence>
<dbReference type="SUPFAM" id="SSF53756">
    <property type="entry name" value="UDP-Glycosyltransferase/glycogen phosphorylase"/>
    <property type="match status" value="1"/>
</dbReference>
<keyword evidence="2" id="KW-0808">Transferase</keyword>